<organism evidence="3 4">
    <name type="scientific">Arthrobacter liuii</name>
    <dbReference type="NCBI Taxonomy" id="1476996"/>
    <lineage>
        <taxon>Bacteria</taxon>
        <taxon>Bacillati</taxon>
        <taxon>Actinomycetota</taxon>
        <taxon>Actinomycetes</taxon>
        <taxon>Micrococcales</taxon>
        <taxon>Micrococcaceae</taxon>
        <taxon>Arthrobacter</taxon>
    </lineage>
</organism>
<dbReference type="Gene3D" id="2.120.10.30">
    <property type="entry name" value="TolB, C-terminal domain"/>
    <property type="match status" value="1"/>
</dbReference>
<evidence type="ECO:0000313" key="4">
    <source>
        <dbReference type="Proteomes" id="UP000643279"/>
    </source>
</evidence>
<reference evidence="4" key="1">
    <citation type="journal article" date="2019" name="Int. J. Syst. Evol. Microbiol.">
        <title>The Global Catalogue of Microorganisms (GCM) 10K type strain sequencing project: providing services to taxonomists for standard genome sequencing and annotation.</title>
        <authorList>
            <consortium name="The Broad Institute Genomics Platform"/>
            <consortium name="The Broad Institute Genome Sequencing Center for Infectious Disease"/>
            <person name="Wu L."/>
            <person name="Ma J."/>
        </authorList>
    </citation>
    <scope>NUCLEOTIDE SEQUENCE [LARGE SCALE GENOMIC DNA]</scope>
    <source>
        <strain evidence="4">CGMCC 1.12778</strain>
    </source>
</reference>
<name>A0ABQ2AWD8_9MICC</name>
<dbReference type="InterPro" id="IPR013658">
    <property type="entry name" value="SGL"/>
</dbReference>
<evidence type="ECO:0000313" key="3">
    <source>
        <dbReference type="EMBL" id="GGH99943.1"/>
    </source>
</evidence>
<evidence type="ECO:0000259" key="2">
    <source>
        <dbReference type="Pfam" id="PF08450"/>
    </source>
</evidence>
<dbReference type="PANTHER" id="PTHR10907">
    <property type="entry name" value="REGUCALCIN"/>
    <property type="match status" value="1"/>
</dbReference>
<dbReference type="Proteomes" id="UP000643279">
    <property type="component" value="Unassembled WGS sequence"/>
</dbReference>
<comment type="caution">
    <text evidence="3">The sequence shown here is derived from an EMBL/GenBank/DDBJ whole genome shotgun (WGS) entry which is preliminary data.</text>
</comment>
<sequence length="292" mass="31658">MKSRQLDIALDADADLAEGPWWDEQHQELLWVDIFSGRVHFFDPGSGADRSIDVGQPLGMVARRHSGGLVCAVRDGIGFIHPDGDTFELVVPIESAIPGNRMNDGACDPAGRLWAGTMATDLSPSAGSIYRINSSLQVTPVLENVSISNGLDWSPDGRTLYFTDSTTKRVDAYDFDIDTGKIHNRRLLVDLPDPIATPDGMAVDAEGTIWVAMWDGGCVRRFSPDGTLLETLLLPVARPTSVAFGGPTLNQLFVTSARNGLTSRQLQDQRHAGALFVLEPGVTGRPPYLFRG</sequence>
<keyword evidence="4" id="KW-1185">Reference proteome</keyword>
<dbReference type="PRINTS" id="PR01790">
    <property type="entry name" value="SMP30FAMILY"/>
</dbReference>
<dbReference type="InterPro" id="IPR005511">
    <property type="entry name" value="SMP-30"/>
</dbReference>
<dbReference type="EMBL" id="BMFW01000024">
    <property type="protein sequence ID" value="GGH99943.1"/>
    <property type="molecule type" value="Genomic_DNA"/>
</dbReference>
<evidence type="ECO:0000256" key="1">
    <source>
        <dbReference type="ARBA" id="ARBA00008853"/>
    </source>
</evidence>
<accession>A0ABQ2AWD8</accession>
<dbReference type="InterPro" id="IPR011042">
    <property type="entry name" value="6-blade_b-propeller_TolB-like"/>
</dbReference>
<dbReference type="PANTHER" id="PTHR10907:SF47">
    <property type="entry name" value="REGUCALCIN"/>
    <property type="match status" value="1"/>
</dbReference>
<dbReference type="Pfam" id="PF08450">
    <property type="entry name" value="SGL"/>
    <property type="match status" value="1"/>
</dbReference>
<proteinExistence type="inferred from homology"/>
<dbReference type="SUPFAM" id="SSF63829">
    <property type="entry name" value="Calcium-dependent phosphotriesterase"/>
    <property type="match status" value="1"/>
</dbReference>
<feature type="domain" description="SMP-30/Gluconolactonase/LRE-like region" evidence="2">
    <location>
        <begin position="16"/>
        <end position="258"/>
    </location>
</feature>
<dbReference type="RefSeq" id="WP_188572928.1">
    <property type="nucleotide sequence ID" value="NZ_BMFW01000024.1"/>
</dbReference>
<gene>
    <name evidence="3" type="ORF">GCM10007170_35950</name>
</gene>
<comment type="similarity">
    <text evidence="1">Belongs to the SMP-30/CGR1 family.</text>
</comment>
<protein>
    <recommendedName>
        <fullName evidence="2">SMP-30/Gluconolactonase/LRE-like region domain-containing protein</fullName>
    </recommendedName>
</protein>